<organism evidence="8">
    <name type="scientific">uncultured Thiotrichaceae bacterium</name>
    <dbReference type="NCBI Taxonomy" id="298394"/>
    <lineage>
        <taxon>Bacteria</taxon>
        <taxon>Pseudomonadati</taxon>
        <taxon>Pseudomonadota</taxon>
        <taxon>Gammaproteobacteria</taxon>
        <taxon>Thiotrichales</taxon>
        <taxon>Thiotrichaceae</taxon>
        <taxon>environmental samples</taxon>
    </lineage>
</organism>
<dbReference type="GO" id="GO:0005886">
    <property type="term" value="C:plasma membrane"/>
    <property type="evidence" value="ECO:0007669"/>
    <property type="project" value="TreeGrafter"/>
</dbReference>
<feature type="transmembrane region" description="Helical" evidence="7">
    <location>
        <begin position="196"/>
        <end position="216"/>
    </location>
</feature>
<keyword evidence="6 7" id="KW-0472">Membrane</keyword>
<proteinExistence type="inferred from homology"/>
<feature type="transmembrane region" description="Helical" evidence="7">
    <location>
        <begin position="268"/>
        <end position="290"/>
    </location>
</feature>
<dbReference type="Pfam" id="PF01554">
    <property type="entry name" value="MatE"/>
    <property type="match status" value="2"/>
</dbReference>
<evidence type="ECO:0000256" key="1">
    <source>
        <dbReference type="ARBA" id="ARBA00004141"/>
    </source>
</evidence>
<keyword evidence="4 7" id="KW-0812">Transmembrane</keyword>
<keyword evidence="3" id="KW-0813">Transport</keyword>
<dbReference type="PANTHER" id="PTHR43298">
    <property type="entry name" value="MULTIDRUG RESISTANCE PROTEIN NORM-RELATED"/>
    <property type="match status" value="1"/>
</dbReference>
<evidence type="ECO:0000256" key="5">
    <source>
        <dbReference type="ARBA" id="ARBA00022989"/>
    </source>
</evidence>
<feature type="transmembrane region" description="Helical" evidence="7">
    <location>
        <begin position="393"/>
        <end position="411"/>
    </location>
</feature>
<feature type="transmembrane region" description="Helical" evidence="7">
    <location>
        <begin position="92"/>
        <end position="113"/>
    </location>
</feature>
<dbReference type="CDD" id="cd13136">
    <property type="entry name" value="MATE_DinF_like"/>
    <property type="match status" value="1"/>
</dbReference>
<comment type="similarity">
    <text evidence="2">Belongs to the multi antimicrobial extrusion (MATE) (TC 2.A.66.1) family.</text>
</comment>
<protein>
    <submittedName>
        <fullName evidence="8">DNA-damage-inducible protein F</fullName>
    </submittedName>
</protein>
<feature type="transmembrane region" description="Helical" evidence="7">
    <location>
        <begin position="316"/>
        <end position="339"/>
    </location>
</feature>
<dbReference type="GO" id="GO:0042910">
    <property type="term" value="F:xenobiotic transmembrane transporter activity"/>
    <property type="evidence" value="ECO:0007669"/>
    <property type="project" value="InterPro"/>
</dbReference>
<evidence type="ECO:0000256" key="2">
    <source>
        <dbReference type="ARBA" id="ARBA00010199"/>
    </source>
</evidence>
<dbReference type="PANTHER" id="PTHR43298:SF2">
    <property type="entry name" value="FMN_FAD EXPORTER YEEO-RELATED"/>
    <property type="match status" value="1"/>
</dbReference>
<feature type="transmembrane region" description="Helical" evidence="7">
    <location>
        <begin position="417"/>
        <end position="435"/>
    </location>
</feature>
<dbReference type="NCBIfam" id="TIGR00797">
    <property type="entry name" value="matE"/>
    <property type="match status" value="1"/>
</dbReference>
<feature type="transmembrane region" description="Helical" evidence="7">
    <location>
        <begin position="20"/>
        <end position="38"/>
    </location>
</feature>
<name>A0A6S6U1A5_9GAMM</name>
<feature type="transmembrane region" description="Helical" evidence="7">
    <location>
        <begin position="237"/>
        <end position="262"/>
    </location>
</feature>
<dbReference type="AlphaFoldDB" id="A0A6S6U1A5"/>
<dbReference type="EMBL" id="CACVAY010000112">
    <property type="protein sequence ID" value="CAA6822980.1"/>
    <property type="molecule type" value="Genomic_DNA"/>
</dbReference>
<sequence length="442" mass="49419">MAEQERLPTTKKEWHQRVLFLAWPIILSNLSIPLVGAVDTAVVGQLSHPRFMAAVAIGAIIFSSTFWIFGFLRMGTTGFVSQAYGRDDDRQVSLAFFRAGLIALVLGGLFILLQKPIAWLAFHFIGAEPDVLLLAEEYYAIRVWSAPATFLNYCILGVLIGMQRMRLVLLTQLVLNGCNIALDIAFVNGLGMDVDGVALSSLLSEYIAVLFGLWLLRKQLFYLREIVLSDIVQLDALKALFVVNGNLFLRTLLLMSAFYFFTAQGARFGTVVLAANAVLINMLHFLAYGLDGFAQAAEALVGGAYGKKQRQTFHTAVKVSSLWAFIMAVLIALLYAAFGENFIRTLTSIEEVINIANEYRYWLVLAPIVAVWSYQFDGIYIGATQTKVMRDTMAISLIIYIISAYVLMHYFDNHGLWAALMIFLLMRGITMAMHYPRLLNRL</sequence>
<evidence type="ECO:0000256" key="7">
    <source>
        <dbReference type="SAM" id="Phobius"/>
    </source>
</evidence>
<evidence type="ECO:0000256" key="3">
    <source>
        <dbReference type="ARBA" id="ARBA00022448"/>
    </source>
</evidence>
<dbReference type="InterPro" id="IPR044644">
    <property type="entry name" value="DinF-like"/>
</dbReference>
<accession>A0A6S6U1A5</accession>
<feature type="transmembrane region" description="Helical" evidence="7">
    <location>
        <begin position="359"/>
        <end position="381"/>
    </location>
</feature>
<feature type="transmembrane region" description="Helical" evidence="7">
    <location>
        <begin position="139"/>
        <end position="160"/>
    </location>
</feature>
<dbReference type="InterPro" id="IPR050222">
    <property type="entry name" value="MATE_MdtK"/>
</dbReference>
<gene>
    <name evidence="8" type="ORF">HELGO_WM6582</name>
</gene>
<evidence type="ECO:0000256" key="6">
    <source>
        <dbReference type="ARBA" id="ARBA00023136"/>
    </source>
</evidence>
<evidence type="ECO:0000256" key="4">
    <source>
        <dbReference type="ARBA" id="ARBA00022692"/>
    </source>
</evidence>
<feature type="transmembrane region" description="Helical" evidence="7">
    <location>
        <begin position="167"/>
        <end position="190"/>
    </location>
</feature>
<feature type="transmembrane region" description="Helical" evidence="7">
    <location>
        <begin position="50"/>
        <end position="72"/>
    </location>
</feature>
<dbReference type="GO" id="GO:0015297">
    <property type="term" value="F:antiporter activity"/>
    <property type="evidence" value="ECO:0007669"/>
    <property type="project" value="InterPro"/>
</dbReference>
<dbReference type="InterPro" id="IPR002528">
    <property type="entry name" value="MATE_fam"/>
</dbReference>
<comment type="subcellular location">
    <subcellularLocation>
        <location evidence="1">Membrane</location>
        <topology evidence="1">Multi-pass membrane protein</topology>
    </subcellularLocation>
</comment>
<keyword evidence="5 7" id="KW-1133">Transmembrane helix</keyword>
<evidence type="ECO:0000313" key="8">
    <source>
        <dbReference type="EMBL" id="CAA6822980.1"/>
    </source>
</evidence>
<reference evidence="8" key="1">
    <citation type="submission" date="2020-01" db="EMBL/GenBank/DDBJ databases">
        <authorList>
            <person name="Meier V. D."/>
            <person name="Meier V D."/>
        </authorList>
    </citation>
    <scope>NUCLEOTIDE SEQUENCE</scope>
    <source>
        <strain evidence="8">HLG_WM_MAG_07</strain>
    </source>
</reference>